<organism evidence="3 4">
    <name type="scientific">Halosegnis longus</name>
    <dbReference type="NCBI Taxonomy" id="2216012"/>
    <lineage>
        <taxon>Archaea</taxon>
        <taxon>Methanobacteriati</taxon>
        <taxon>Methanobacteriota</taxon>
        <taxon>Stenosarchaea group</taxon>
        <taxon>Halobacteria</taxon>
        <taxon>Halobacteriales</taxon>
        <taxon>Natronomonadaceae</taxon>
        <taxon>Halosegnis</taxon>
    </lineage>
</organism>
<evidence type="ECO:0000259" key="1">
    <source>
        <dbReference type="Pfam" id="PF01796"/>
    </source>
</evidence>
<dbReference type="InterPro" id="IPR022002">
    <property type="entry name" value="ChsH2_Znr"/>
</dbReference>
<dbReference type="SUPFAM" id="SSF50249">
    <property type="entry name" value="Nucleic acid-binding proteins"/>
    <property type="match status" value="1"/>
</dbReference>
<dbReference type="RefSeq" id="WP_075936068.1">
    <property type="nucleotide sequence ID" value="NZ_BDJH01000002.1"/>
</dbReference>
<dbReference type="AlphaFoldDB" id="A0AAJ4R8G9"/>
<dbReference type="PANTHER" id="PTHR34075">
    <property type="entry name" value="BLR3430 PROTEIN"/>
    <property type="match status" value="1"/>
</dbReference>
<evidence type="ECO:0000313" key="3">
    <source>
        <dbReference type="EMBL" id="RNJ26172.1"/>
    </source>
</evidence>
<dbReference type="PANTHER" id="PTHR34075:SF5">
    <property type="entry name" value="BLR3430 PROTEIN"/>
    <property type="match status" value="1"/>
</dbReference>
<dbReference type="Pfam" id="PF01796">
    <property type="entry name" value="OB_ChsH2_C"/>
    <property type="match status" value="1"/>
</dbReference>
<dbReference type="InterPro" id="IPR002878">
    <property type="entry name" value="ChsH2_C"/>
</dbReference>
<protein>
    <recommendedName>
        <fullName evidence="5">DUF35 domain-containing protein</fullName>
    </recommendedName>
</protein>
<name>A0AAJ4R8G9_9EURY</name>
<comment type="caution">
    <text evidence="3">The sequence shown here is derived from an EMBL/GenBank/DDBJ whole genome shotgun (WGS) entry which is preliminary data.</text>
</comment>
<feature type="domain" description="ChsH2 C-terminal OB-fold" evidence="1">
    <location>
        <begin position="47"/>
        <end position="104"/>
    </location>
</feature>
<accession>A0AAJ4R8G9</accession>
<sequence>MNLTYDEWAAAVREGELLGLSCDACDHTNGVPTGACPHCGNRDLTRVSLPTDGVVHSETTIQVPPEGFEERGYQVAVIELGDAKVMGRIDGDSERVAIGDEVVLSGVITEDDDHPAPLFASA</sequence>
<evidence type="ECO:0008006" key="5">
    <source>
        <dbReference type="Google" id="ProtNLM"/>
    </source>
</evidence>
<dbReference type="InterPro" id="IPR012340">
    <property type="entry name" value="NA-bd_OB-fold"/>
</dbReference>
<dbReference type="InterPro" id="IPR052513">
    <property type="entry name" value="Thioester_dehydratase-like"/>
</dbReference>
<evidence type="ECO:0000313" key="4">
    <source>
        <dbReference type="Proteomes" id="UP000270581"/>
    </source>
</evidence>
<reference evidence="3 4" key="1">
    <citation type="submission" date="2018-11" db="EMBL/GenBank/DDBJ databases">
        <title>Genome sequences of Natronomonas sp. CBA1133.</title>
        <authorList>
            <person name="Roh S.W."/>
            <person name="Cha I.-T."/>
        </authorList>
    </citation>
    <scope>NUCLEOTIDE SEQUENCE [LARGE SCALE GENOMIC DNA]</scope>
    <source>
        <strain evidence="3 4">CBA1133</strain>
    </source>
</reference>
<dbReference type="Pfam" id="PF12172">
    <property type="entry name" value="zf-ChsH2"/>
    <property type="match status" value="1"/>
</dbReference>
<feature type="domain" description="ChsH2 rubredoxin-like zinc ribbon" evidence="2">
    <location>
        <begin position="10"/>
        <end position="44"/>
    </location>
</feature>
<keyword evidence="4" id="KW-1185">Reference proteome</keyword>
<gene>
    <name evidence="3" type="ORF">Nmn1133_05440</name>
</gene>
<dbReference type="EMBL" id="RJJC01000001">
    <property type="protein sequence ID" value="RNJ26172.1"/>
    <property type="molecule type" value="Genomic_DNA"/>
</dbReference>
<evidence type="ECO:0000259" key="2">
    <source>
        <dbReference type="Pfam" id="PF12172"/>
    </source>
</evidence>
<proteinExistence type="predicted"/>
<dbReference type="Proteomes" id="UP000270581">
    <property type="component" value="Unassembled WGS sequence"/>
</dbReference>